<feature type="transmembrane region" description="Helical" evidence="7">
    <location>
        <begin position="270"/>
        <end position="290"/>
    </location>
</feature>
<evidence type="ECO:0000259" key="8">
    <source>
        <dbReference type="PROSITE" id="PS50928"/>
    </source>
</evidence>
<dbReference type="OrthoDB" id="145927at2"/>
<evidence type="ECO:0000256" key="5">
    <source>
        <dbReference type="ARBA" id="ARBA00022989"/>
    </source>
</evidence>
<feature type="transmembrane region" description="Helical" evidence="7">
    <location>
        <begin position="78"/>
        <end position="102"/>
    </location>
</feature>
<comment type="caution">
    <text evidence="9">The sequence shown here is derived from an EMBL/GenBank/DDBJ whole genome shotgun (WGS) entry which is preliminary data.</text>
</comment>
<evidence type="ECO:0000256" key="7">
    <source>
        <dbReference type="RuleBase" id="RU363032"/>
    </source>
</evidence>
<accession>A0A3B0BKV3</accession>
<dbReference type="SUPFAM" id="SSF161098">
    <property type="entry name" value="MetI-like"/>
    <property type="match status" value="1"/>
</dbReference>
<feature type="transmembrane region" description="Helical" evidence="7">
    <location>
        <begin position="165"/>
        <end position="192"/>
    </location>
</feature>
<evidence type="ECO:0000256" key="2">
    <source>
        <dbReference type="ARBA" id="ARBA00022448"/>
    </source>
</evidence>
<feature type="domain" description="ABC transmembrane type-1" evidence="8">
    <location>
        <begin position="75"/>
        <end position="291"/>
    </location>
</feature>
<evidence type="ECO:0000256" key="1">
    <source>
        <dbReference type="ARBA" id="ARBA00004651"/>
    </source>
</evidence>
<comment type="similarity">
    <text evidence="7">Belongs to the binding-protein-dependent transport system permease family.</text>
</comment>
<dbReference type="Proteomes" id="UP000282311">
    <property type="component" value="Unassembled WGS sequence"/>
</dbReference>
<dbReference type="EMBL" id="RBAH01000026">
    <property type="protein sequence ID" value="RKN72961.1"/>
    <property type="molecule type" value="Genomic_DNA"/>
</dbReference>
<keyword evidence="5 7" id="KW-1133">Transmembrane helix</keyword>
<dbReference type="InterPro" id="IPR035906">
    <property type="entry name" value="MetI-like_sf"/>
</dbReference>
<evidence type="ECO:0000313" key="9">
    <source>
        <dbReference type="EMBL" id="RKN72961.1"/>
    </source>
</evidence>
<dbReference type="PROSITE" id="PS50928">
    <property type="entry name" value="ABC_TM1"/>
    <property type="match status" value="1"/>
</dbReference>
<organism evidence="9 10">
    <name type="scientific">Paenibacillus ginsengarvi</name>
    <dbReference type="NCBI Taxonomy" id="400777"/>
    <lineage>
        <taxon>Bacteria</taxon>
        <taxon>Bacillati</taxon>
        <taxon>Bacillota</taxon>
        <taxon>Bacilli</taxon>
        <taxon>Bacillales</taxon>
        <taxon>Paenibacillaceae</taxon>
        <taxon>Paenibacillus</taxon>
    </lineage>
</organism>
<dbReference type="CDD" id="cd06261">
    <property type="entry name" value="TM_PBP2"/>
    <property type="match status" value="1"/>
</dbReference>
<sequence length="302" mass="34175">MAATASRATRVLRKHWKGYAFLIPVFAVLATFKYIPFFNALIMSFYDWNGANVRTFVGLDNFIKLFQDKTFYVSLKNMGVFTVTGVLIQLTVPLLAAVLVFHVKKIRLQNMFKLWFVIPLVIPSIVIYLTWQWIFAGDYGVLNQLLEQFGLESWTHAWLGESKTALASVIFVGFPWIGGITFLIYLAGLMAISTELFEVARLDGMNAWQRFIHLELPLVRSQLKLVAVLTVIQQIQSFENILVLTNGGPGQSTMTPALYLYIQGFSYSKMGYASAIGLVLFALLLVLTWANNRFVKNTETID</sequence>
<keyword evidence="2 7" id="KW-0813">Transport</keyword>
<evidence type="ECO:0000256" key="3">
    <source>
        <dbReference type="ARBA" id="ARBA00022475"/>
    </source>
</evidence>
<dbReference type="Pfam" id="PF00528">
    <property type="entry name" value="BPD_transp_1"/>
    <property type="match status" value="1"/>
</dbReference>
<evidence type="ECO:0000256" key="4">
    <source>
        <dbReference type="ARBA" id="ARBA00022692"/>
    </source>
</evidence>
<comment type="subcellular location">
    <subcellularLocation>
        <location evidence="1 7">Cell membrane</location>
        <topology evidence="1 7">Multi-pass membrane protein</topology>
    </subcellularLocation>
</comment>
<keyword evidence="10" id="KW-1185">Reference proteome</keyword>
<dbReference type="RefSeq" id="WP_120750537.1">
    <property type="nucleotide sequence ID" value="NZ_RBAH01000026.1"/>
</dbReference>
<keyword evidence="4 7" id="KW-0812">Transmembrane</keyword>
<evidence type="ECO:0000256" key="6">
    <source>
        <dbReference type="ARBA" id="ARBA00023136"/>
    </source>
</evidence>
<dbReference type="PANTHER" id="PTHR43227">
    <property type="entry name" value="BLL4140 PROTEIN"/>
    <property type="match status" value="1"/>
</dbReference>
<proteinExistence type="inferred from homology"/>
<dbReference type="GO" id="GO:0005886">
    <property type="term" value="C:plasma membrane"/>
    <property type="evidence" value="ECO:0007669"/>
    <property type="project" value="UniProtKB-SubCell"/>
</dbReference>
<feature type="transmembrane region" description="Helical" evidence="7">
    <location>
        <begin position="21"/>
        <end position="46"/>
    </location>
</feature>
<feature type="transmembrane region" description="Helical" evidence="7">
    <location>
        <begin position="114"/>
        <end position="134"/>
    </location>
</feature>
<gene>
    <name evidence="9" type="ORF">D7M11_27815</name>
</gene>
<protein>
    <submittedName>
        <fullName evidence="9">Sugar ABC transporter permease</fullName>
    </submittedName>
</protein>
<dbReference type="PANTHER" id="PTHR43227:SF11">
    <property type="entry name" value="BLL4140 PROTEIN"/>
    <property type="match status" value="1"/>
</dbReference>
<dbReference type="AlphaFoldDB" id="A0A3B0BKV3"/>
<keyword evidence="3" id="KW-1003">Cell membrane</keyword>
<keyword evidence="6 7" id="KW-0472">Membrane</keyword>
<dbReference type="InterPro" id="IPR050809">
    <property type="entry name" value="UgpAE/MalFG_permease"/>
</dbReference>
<name>A0A3B0BKV3_9BACL</name>
<dbReference type="InterPro" id="IPR000515">
    <property type="entry name" value="MetI-like"/>
</dbReference>
<dbReference type="GO" id="GO:0055085">
    <property type="term" value="P:transmembrane transport"/>
    <property type="evidence" value="ECO:0007669"/>
    <property type="project" value="InterPro"/>
</dbReference>
<dbReference type="Gene3D" id="1.10.3720.10">
    <property type="entry name" value="MetI-like"/>
    <property type="match status" value="1"/>
</dbReference>
<reference evidence="9 10" key="1">
    <citation type="journal article" date="2007" name="Int. J. Syst. Evol. Microbiol.">
        <title>Paenibacillus ginsengarvi sp. nov., isolated from soil from ginseng cultivation.</title>
        <authorList>
            <person name="Yoon M.H."/>
            <person name="Ten L.N."/>
            <person name="Im W.T."/>
        </authorList>
    </citation>
    <scope>NUCLEOTIDE SEQUENCE [LARGE SCALE GENOMIC DNA]</scope>
    <source>
        <strain evidence="9 10">KCTC 13059</strain>
    </source>
</reference>
<evidence type="ECO:0000313" key="10">
    <source>
        <dbReference type="Proteomes" id="UP000282311"/>
    </source>
</evidence>